<dbReference type="EMBL" id="FOYT01000001">
    <property type="protein sequence ID" value="SFR40741.1"/>
    <property type="molecule type" value="Genomic_DNA"/>
</dbReference>
<sequence>MSDTRRRAVVAAVVGVVGASVGIAGAGHVYLREWRRAVAWFTFVLGVGLVLLSVFTDPAALTWESIGDLPSVVTAPLFVLLFLSTFDAYYVGVRGPQTDDGVRCPACRGELDPEMTFCPWCATEFGHEPRSPAEFDADEGRSKAE</sequence>
<dbReference type="OrthoDB" id="204947at2157"/>
<protein>
    <recommendedName>
        <fullName evidence="2">DUF7575 domain-containing protein</fullName>
    </recommendedName>
</protein>
<feature type="transmembrane region" description="Helical" evidence="1">
    <location>
        <begin position="38"/>
        <end position="55"/>
    </location>
</feature>
<keyword evidence="4" id="KW-1185">Reference proteome</keyword>
<organism evidence="3 4">
    <name type="scientific">Halogeometricum rufum</name>
    <dbReference type="NCBI Taxonomy" id="553469"/>
    <lineage>
        <taxon>Archaea</taxon>
        <taxon>Methanobacteriati</taxon>
        <taxon>Methanobacteriota</taxon>
        <taxon>Stenosarchaea group</taxon>
        <taxon>Halobacteria</taxon>
        <taxon>Halobacteriales</taxon>
        <taxon>Haloferacaceae</taxon>
        <taxon>Halogeometricum</taxon>
    </lineage>
</organism>
<evidence type="ECO:0000313" key="4">
    <source>
        <dbReference type="Proteomes" id="UP000198531"/>
    </source>
</evidence>
<dbReference type="RefSeq" id="WP_089805213.1">
    <property type="nucleotide sequence ID" value="NZ_FOYT01000001.1"/>
</dbReference>
<dbReference type="Proteomes" id="UP000198531">
    <property type="component" value="Unassembled WGS sequence"/>
</dbReference>
<name>A0A1I6GF50_9EURY</name>
<feature type="transmembrane region" description="Helical" evidence="1">
    <location>
        <begin position="75"/>
        <end position="93"/>
    </location>
</feature>
<keyword evidence="1" id="KW-1133">Transmembrane helix</keyword>
<accession>A0A1I6GF50</accession>
<keyword evidence="1" id="KW-0812">Transmembrane</keyword>
<dbReference type="Pfam" id="PF24460">
    <property type="entry name" value="DUF7575"/>
    <property type="match status" value="1"/>
</dbReference>
<reference evidence="4" key="1">
    <citation type="submission" date="2016-10" db="EMBL/GenBank/DDBJ databases">
        <authorList>
            <person name="Varghese N."/>
            <person name="Submissions S."/>
        </authorList>
    </citation>
    <scope>NUCLEOTIDE SEQUENCE [LARGE SCALE GENOMIC DNA]</scope>
    <source>
        <strain evidence="4">CGMCC 1.7736</strain>
    </source>
</reference>
<dbReference type="STRING" id="553469.SAMN04487947_1043"/>
<evidence type="ECO:0000313" key="3">
    <source>
        <dbReference type="EMBL" id="SFR40741.1"/>
    </source>
</evidence>
<dbReference type="InterPro" id="IPR055997">
    <property type="entry name" value="DUF7575"/>
</dbReference>
<dbReference type="AlphaFoldDB" id="A0A1I6GF50"/>
<feature type="domain" description="DUF7575" evidence="2">
    <location>
        <begin position="99"/>
        <end position="125"/>
    </location>
</feature>
<gene>
    <name evidence="3" type="ORF">SAMN04487947_1043</name>
</gene>
<proteinExistence type="predicted"/>
<feature type="transmembrane region" description="Helical" evidence="1">
    <location>
        <begin position="12"/>
        <end position="31"/>
    </location>
</feature>
<evidence type="ECO:0000256" key="1">
    <source>
        <dbReference type="SAM" id="Phobius"/>
    </source>
</evidence>
<evidence type="ECO:0000259" key="2">
    <source>
        <dbReference type="Pfam" id="PF24460"/>
    </source>
</evidence>
<keyword evidence="1" id="KW-0472">Membrane</keyword>